<feature type="domain" description="HTH arsR-type" evidence="1">
    <location>
        <begin position="85"/>
        <end position="178"/>
    </location>
</feature>
<dbReference type="CDD" id="cd00090">
    <property type="entry name" value="HTH_ARSR"/>
    <property type="match status" value="1"/>
</dbReference>
<dbReference type="HOGENOM" id="CLU_087580_2_1_11"/>
<dbReference type="Proteomes" id="UP000007947">
    <property type="component" value="Chromosome"/>
</dbReference>
<dbReference type="SMART" id="SM00418">
    <property type="entry name" value="HTH_ARSR"/>
    <property type="match status" value="1"/>
</dbReference>
<dbReference type="eggNOG" id="COG0640">
    <property type="taxonomic scope" value="Bacteria"/>
</dbReference>
<sequence>MRTTQLTGSGPITRCCRPGVEKDLVHLASDLSHGSSALSKRVRRLPLVATELGDPGELLMRGIFRLSSFMAADDNLYGDIELDAHGMRALAHPTRLAILLRLQRHGPDTATGLSAHVGVSPSVASWHLRHLAEHRLVKDAARQGPGRQRWWEAVSGFRFTAVDDDSADAARALTGVLEQLDGDLPGRWRAEVEPHLEPTWRRLSGRASTLIAVTPAELESIGLAIERLLAPYVLRRDASADEWPADTRDVRILRYTMPELESDSEQS</sequence>
<protein>
    <submittedName>
        <fullName evidence="2">Putative ArsR family transcriptional regulator</fullName>
    </submittedName>
</protein>
<dbReference type="STRING" id="1032480.MLP_06050"/>
<dbReference type="Pfam" id="PF12840">
    <property type="entry name" value="HTH_20"/>
    <property type="match status" value="1"/>
</dbReference>
<dbReference type="AlphaFoldDB" id="F5XKT1"/>
<dbReference type="KEGG" id="mph:MLP_06050"/>
<name>F5XKT1_MICPN</name>
<dbReference type="Gene3D" id="1.10.10.10">
    <property type="entry name" value="Winged helix-like DNA-binding domain superfamily/Winged helix DNA-binding domain"/>
    <property type="match status" value="1"/>
</dbReference>
<dbReference type="InterPro" id="IPR036390">
    <property type="entry name" value="WH_DNA-bd_sf"/>
</dbReference>
<evidence type="ECO:0000313" key="3">
    <source>
        <dbReference type="Proteomes" id="UP000007947"/>
    </source>
</evidence>
<proteinExistence type="predicted"/>
<dbReference type="InterPro" id="IPR011991">
    <property type="entry name" value="ArsR-like_HTH"/>
</dbReference>
<evidence type="ECO:0000259" key="1">
    <source>
        <dbReference type="SMART" id="SM00418"/>
    </source>
</evidence>
<keyword evidence="3" id="KW-1185">Reference proteome</keyword>
<dbReference type="InterPro" id="IPR036388">
    <property type="entry name" value="WH-like_DNA-bd_sf"/>
</dbReference>
<gene>
    <name evidence="2" type="ordered locus">MLP_06050</name>
</gene>
<evidence type="ECO:0000313" key="2">
    <source>
        <dbReference type="EMBL" id="BAK33619.1"/>
    </source>
</evidence>
<accession>F5XKT1</accession>
<dbReference type="InterPro" id="IPR001845">
    <property type="entry name" value="HTH_ArsR_DNA-bd_dom"/>
</dbReference>
<dbReference type="GO" id="GO:0003700">
    <property type="term" value="F:DNA-binding transcription factor activity"/>
    <property type="evidence" value="ECO:0007669"/>
    <property type="project" value="InterPro"/>
</dbReference>
<organism evidence="2 3">
    <name type="scientific">Microlunatus phosphovorus (strain ATCC 700054 / DSM 10555 / JCM 9379 / NBRC 101784 / NCIMB 13414 / VKM Ac-1990 / NM-1)</name>
    <dbReference type="NCBI Taxonomy" id="1032480"/>
    <lineage>
        <taxon>Bacteria</taxon>
        <taxon>Bacillati</taxon>
        <taxon>Actinomycetota</taxon>
        <taxon>Actinomycetes</taxon>
        <taxon>Propionibacteriales</taxon>
        <taxon>Propionibacteriaceae</taxon>
        <taxon>Microlunatus</taxon>
    </lineage>
</organism>
<reference evidence="2 3" key="1">
    <citation type="submission" date="2011-05" db="EMBL/GenBank/DDBJ databases">
        <title>Whole genome sequence of Microlunatus phosphovorus NM-1.</title>
        <authorList>
            <person name="Hosoyama A."/>
            <person name="Sasaki K."/>
            <person name="Harada T."/>
            <person name="Igarashi R."/>
            <person name="Kawakoshi A."/>
            <person name="Sasagawa M."/>
            <person name="Fukada J."/>
            <person name="Nakamura S."/>
            <person name="Katano Y."/>
            <person name="Hanada S."/>
            <person name="Kamagata Y."/>
            <person name="Nakamura N."/>
            <person name="Yamazaki S."/>
            <person name="Fujita N."/>
        </authorList>
    </citation>
    <scope>NUCLEOTIDE SEQUENCE [LARGE SCALE GENOMIC DNA]</scope>
    <source>
        <strain evidence="3">ATCC 700054 / DSM 10555 / JCM 9379 / NBRC 101784 / NCIMB 13414 / VKM Ac-1990 / NM-1</strain>
    </source>
</reference>
<dbReference type="EMBL" id="AP012204">
    <property type="protein sequence ID" value="BAK33619.1"/>
    <property type="molecule type" value="Genomic_DNA"/>
</dbReference>
<dbReference type="SUPFAM" id="SSF46785">
    <property type="entry name" value="Winged helix' DNA-binding domain"/>
    <property type="match status" value="1"/>
</dbReference>